<dbReference type="EMBL" id="JBBYXI010000002">
    <property type="protein sequence ID" value="MEN3930725.1"/>
    <property type="molecule type" value="Genomic_DNA"/>
</dbReference>
<organism evidence="9 10">
    <name type="scientific">Hohaiivirga grylli</name>
    <dbReference type="NCBI Taxonomy" id="3133970"/>
    <lineage>
        <taxon>Bacteria</taxon>
        <taxon>Pseudomonadati</taxon>
        <taxon>Pseudomonadota</taxon>
        <taxon>Alphaproteobacteria</taxon>
        <taxon>Hyphomicrobiales</taxon>
        <taxon>Methylobacteriaceae</taxon>
        <taxon>Hohaiivirga</taxon>
    </lineage>
</organism>
<dbReference type="PANTHER" id="PTHR30026">
    <property type="entry name" value="OUTER MEMBRANE PROTEIN TOLC"/>
    <property type="match status" value="1"/>
</dbReference>
<evidence type="ECO:0000313" key="9">
    <source>
        <dbReference type="EMBL" id="MEN3930725.1"/>
    </source>
</evidence>
<feature type="coiled-coil region" evidence="8">
    <location>
        <begin position="122"/>
        <end position="212"/>
    </location>
</feature>
<dbReference type="PANTHER" id="PTHR30026:SF22">
    <property type="entry name" value="OUTER MEMBRANE EFFLUX PROTEIN"/>
    <property type="match status" value="1"/>
</dbReference>
<keyword evidence="10" id="KW-1185">Reference proteome</keyword>
<keyword evidence="3" id="KW-0813">Transport</keyword>
<dbReference type="InterPro" id="IPR003423">
    <property type="entry name" value="OMP_efflux"/>
</dbReference>
<proteinExistence type="inferred from homology"/>
<dbReference type="Pfam" id="PF02321">
    <property type="entry name" value="OEP"/>
    <property type="match status" value="2"/>
</dbReference>
<evidence type="ECO:0000256" key="1">
    <source>
        <dbReference type="ARBA" id="ARBA00004442"/>
    </source>
</evidence>
<dbReference type="NCBIfam" id="TIGR01844">
    <property type="entry name" value="type_I_sec_TolC"/>
    <property type="match status" value="1"/>
</dbReference>
<evidence type="ECO:0000313" key="10">
    <source>
        <dbReference type="Proteomes" id="UP001418637"/>
    </source>
</evidence>
<dbReference type="Gene3D" id="1.20.1600.10">
    <property type="entry name" value="Outer membrane efflux proteins (OEP)"/>
    <property type="match status" value="1"/>
</dbReference>
<protein>
    <submittedName>
        <fullName evidence="9">TolC family outer membrane protein</fullName>
    </submittedName>
</protein>
<evidence type="ECO:0000256" key="3">
    <source>
        <dbReference type="ARBA" id="ARBA00022448"/>
    </source>
</evidence>
<dbReference type="InterPro" id="IPR051906">
    <property type="entry name" value="TolC-like"/>
</dbReference>
<comment type="similarity">
    <text evidence="2">Belongs to the outer membrane factor (OMF) (TC 1.B.17) family.</text>
</comment>
<evidence type="ECO:0000256" key="7">
    <source>
        <dbReference type="ARBA" id="ARBA00023237"/>
    </source>
</evidence>
<comment type="subcellular location">
    <subcellularLocation>
        <location evidence="1">Cell outer membrane</location>
    </subcellularLocation>
</comment>
<accession>A0ABV0BMF3</accession>
<gene>
    <name evidence="9" type="ORF">WJT86_06575</name>
</gene>
<keyword evidence="4" id="KW-1134">Transmembrane beta strand</keyword>
<dbReference type="Proteomes" id="UP001418637">
    <property type="component" value="Unassembled WGS sequence"/>
</dbReference>
<dbReference type="InterPro" id="IPR010130">
    <property type="entry name" value="T1SS_OMP_TolC"/>
</dbReference>
<keyword evidence="7" id="KW-0998">Cell outer membrane</keyword>
<evidence type="ECO:0000256" key="4">
    <source>
        <dbReference type="ARBA" id="ARBA00022452"/>
    </source>
</evidence>
<comment type="caution">
    <text evidence="9">The sequence shown here is derived from an EMBL/GenBank/DDBJ whole genome shotgun (WGS) entry which is preliminary data.</text>
</comment>
<evidence type="ECO:0000256" key="5">
    <source>
        <dbReference type="ARBA" id="ARBA00022692"/>
    </source>
</evidence>
<evidence type="ECO:0000256" key="2">
    <source>
        <dbReference type="ARBA" id="ARBA00007613"/>
    </source>
</evidence>
<sequence>MRKQADKKWRLLLVGAVSAAAFLAGYGISGAETINGALVKAYQSNPDLNAQRAGLRATDENVARAKAGYRPSINATASVGRSFTNYKRPGLDSSTDTYLSGRSIGLEIDQTIFDGFKTYNSVKQAESQVLSTRESLRNEEQTTLFNAAQAYMNVLRDTAILNLNRNNVEVLQEQLRQTTDRFNVGEVTRTDVAQAEASLAGARSQVSAAEANLSSSLATYRQVIGEEPRKLAPGRPLDKLLPKRSDAALNIALQEHPAIVAAMHAVDASELQVKVAEADFLPTLGVSGTVRDYRSNTYVGDKGLNASIVAQLKVPIYQGGATSASTRQAKETVGQIRLQADSIRDQVRAAVISAWGQLEAAKAQITAYQAQVNANEVALNGVREEARVGQRTTLDVLNAQQTLLNSRVLLITAQRDRIVASYAVVQAMGRLTARYLALDVAHYDPSVHYDQIKDSWGGIMTPDGK</sequence>
<evidence type="ECO:0000256" key="8">
    <source>
        <dbReference type="SAM" id="Coils"/>
    </source>
</evidence>
<name>A0ABV0BMF3_9HYPH</name>
<dbReference type="SUPFAM" id="SSF56954">
    <property type="entry name" value="Outer membrane efflux proteins (OEP)"/>
    <property type="match status" value="1"/>
</dbReference>
<keyword evidence="8" id="KW-0175">Coiled coil</keyword>
<reference evidence="9 10" key="1">
    <citation type="submission" date="2024-04" db="EMBL/GenBank/DDBJ databases">
        <title>A novel species isolated from cricket.</title>
        <authorList>
            <person name="Wang H.-C."/>
        </authorList>
    </citation>
    <scope>NUCLEOTIDE SEQUENCE [LARGE SCALE GENOMIC DNA]</scope>
    <source>
        <strain evidence="9 10">WL0021</strain>
    </source>
</reference>
<keyword evidence="5" id="KW-0812">Transmembrane</keyword>
<keyword evidence="6" id="KW-0472">Membrane</keyword>
<evidence type="ECO:0000256" key="6">
    <source>
        <dbReference type="ARBA" id="ARBA00023136"/>
    </source>
</evidence>
<dbReference type="RefSeq" id="WP_346336731.1">
    <property type="nucleotide sequence ID" value="NZ_JBBYXI010000002.1"/>
</dbReference>